<keyword evidence="3" id="KW-1185">Reference proteome</keyword>
<dbReference type="AlphaFoldDB" id="A0A0P7HXM0"/>
<gene>
    <name evidence="2" type="ORF">SY89_02613</name>
</gene>
<protein>
    <submittedName>
        <fullName evidence="2">Universal stress protein family protein</fullName>
    </submittedName>
</protein>
<accession>A0A0P7HXM0</accession>
<dbReference type="PATRIC" id="fig|699431.3.peg.2676"/>
<dbReference type="OrthoDB" id="202478at2157"/>
<organism evidence="2 3">
    <name type="scientific">Halolamina pelagica</name>
    <dbReference type="NCBI Taxonomy" id="699431"/>
    <lineage>
        <taxon>Archaea</taxon>
        <taxon>Methanobacteriati</taxon>
        <taxon>Methanobacteriota</taxon>
        <taxon>Stenosarchaea group</taxon>
        <taxon>Halobacteria</taxon>
        <taxon>Halobacteriales</taxon>
        <taxon>Haloferacaceae</taxon>
    </lineage>
</organism>
<dbReference type="RefSeq" id="WP_054584313.1">
    <property type="nucleotide sequence ID" value="NZ_LGUC01000001.1"/>
</dbReference>
<feature type="domain" description="UspA" evidence="1">
    <location>
        <begin position="12"/>
        <end position="135"/>
    </location>
</feature>
<name>A0A0P7HXM0_9EURY</name>
<proteinExistence type="predicted"/>
<dbReference type="SUPFAM" id="SSF52402">
    <property type="entry name" value="Adenine nucleotide alpha hydrolases-like"/>
    <property type="match status" value="1"/>
</dbReference>
<dbReference type="Pfam" id="PF00582">
    <property type="entry name" value="Usp"/>
    <property type="match status" value="1"/>
</dbReference>
<dbReference type="Proteomes" id="UP000050535">
    <property type="component" value="Unassembled WGS sequence"/>
</dbReference>
<dbReference type="STRING" id="699431.SY89_02613"/>
<evidence type="ECO:0000313" key="2">
    <source>
        <dbReference type="EMBL" id="KPN31857.1"/>
    </source>
</evidence>
<evidence type="ECO:0000313" key="3">
    <source>
        <dbReference type="Proteomes" id="UP000050535"/>
    </source>
</evidence>
<comment type="caution">
    <text evidence="2">The sequence shown here is derived from an EMBL/GenBank/DDBJ whole genome shotgun (WGS) entry which is preliminary data.</text>
</comment>
<reference evidence="3" key="1">
    <citation type="submission" date="2013-11" db="EMBL/GenBank/DDBJ databases">
        <authorList>
            <person name="Hoang H.T."/>
            <person name="Killian M.L."/>
            <person name="Madson D.M."/>
            <person name="Arruda P.H.E."/>
            <person name="Sun D."/>
            <person name="Schwartz K.J."/>
            <person name="Yoon K."/>
        </authorList>
    </citation>
    <scope>NUCLEOTIDE SEQUENCE [LARGE SCALE GENOMIC DNA]</scope>
    <source>
        <strain evidence="3">CDK2</strain>
    </source>
</reference>
<dbReference type="InterPro" id="IPR014729">
    <property type="entry name" value="Rossmann-like_a/b/a_fold"/>
</dbReference>
<dbReference type="EMBL" id="LGUC01000001">
    <property type="protein sequence ID" value="KPN31857.1"/>
    <property type="molecule type" value="Genomic_DNA"/>
</dbReference>
<evidence type="ECO:0000259" key="1">
    <source>
        <dbReference type="Pfam" id="PF00582"/>
    </source>
</evidence>
<sequence>MTDDSSASLLSHLLVPVATEKDARETAVALAMYDPERVTVVHVVEKGGGVPDKTPVEQSESVAEAAFDAFRERFPEAETEMVYSRDVVEGIVDVAAEMGASAIAFQPRKGGRLEQFLAGDRTLRLVTDADRPVITLPGRSG</sequence>
<dbReference type="Gene3D" id="3.40.50.620">
    <property type="entry name" value="HUPs"/>
    <property type="match status" value="1"/>
</dbReference>
<dbReference type="InterPro" id="IPR006016">
    <property type="entry name" value="UspA"/>
</dbReference>